<accession>A0AAD5R1W2</accession>
<evidence type="ECO:0000313" key="1">
    <source>
        <dbReference type="EMBL" id="KAJ1368055.1"/>
    </source>
</evidence>
<dbReference type="Proteomes" id="UP001196413">
    <property type="component" value="Unassembled WGS sequence"/>
</dbReference>
<reference evidence="1" key="1">
    <citation type="submission" date="2021-06" db="EMBL/GenBank/DDBJ databases">
        <title>Parelaphostrongylus tenuis whole genome reference sequence.</title>
        <authorList>
            <person name="Garwood T.J."/>
            <person name="Larsen P.A."/>
            <person name="Fountain-Jones N.M."/>
            <person name="Garbe J.R."/>
            <person name="Macchietto M.G."/>
            <person name="Kania S.A."/>
            <person name="Gerhold R.W."/>
            <person name="Richards J.E."/>
            <person name="Wolf T.M."/>
        </authorList>
    </citation>
    <scope>NUCLEOTIDE SEQUENCE</scope>
    <source>
        <strain evidence="1">MNPRO001-30</strain>
        <tissue evidence="1">Meninges</tissue>
    </source>
</reference>
<organism evidence="1 2">
    <name type="scientific">Parelaphostrongylus tenuis</name>
    <name type="common">Meningeal worm</name>
    <dbReference type="NCBI Taxonomy" id="148309"/>
    <lineage>
        <taxon>Eukaryota</taxon>
        <taxon>Metazoa</taxon>
        <taxon>Ecdysozoa</taxon>
        <taxon>Nematoda</taxon>
        <taxon>Chromadorea</taxon>
        <taxon>Rhabditida</taxon>
        <taxon>Rhabditina</taxon>
        <taxon>Rhabditomorpha</taxon>
        <taxon>Strongyloidea</taxon>
        <taxon>Metastrongylidae</taxon>
        <taxon>Parelaphostrongylus</taxon>
    </lineage>
</organism>
<sequence length="72" mass="7895">MFSTAERSSTQRVCSCNDISSLKSSDYKESLIPILEAANGLTSTLRCAYAVCDGDENPDDPTMKFTFKCRSS</sequence>
<evidence type="ECO:0000313" key="2">
    <source>
        <dbReference type="Proteomes" id="UP001196413"/>
    </source>
</evidence>
<gene>
    <name evidence="1" type="ORF">KIN20_029111</name>
</gene>
<name>A0AAD5R1W2_PARTN</name>
<keyword evidence="2" id="KW-1185">Reference proteome</keyword>
<dbReference type="AlphaFoldDB" id="A0AAD5R1W2"/>
<comment type="caution">
    <text evidence="1">The sequence shown here is derived from an EMBL/GenBank/DDBJ whole genome shotgun (WGS) entry which is preliminary data.</text>
</comment>
<proteinExistence type="predicted"/>
<protein>
    <submittedName>
        <fullName evidence="1">Uncharacterized protein</fullName>
    </submittedName>
</protein>
<dbReference type="EMBL" id="JAHQIW010006076">
    <property type="protein sequence ID" value="KAJ1368055.1"/>
    <property type="molecule type" value="Genomic_DNA"/>
</dbReference>